<dbReference type="InterPro" id="IPR000210">
    <property type="entry name" value="BTB/POZ_dom"/>
</dbReference>
<dbReference type="Pfam" id="PF00651">
    <property type="entry name" value="BTB"/>
    <property type="match status" value="1"/>
</dbReference>
<feature type="domain" description="BTB" evidence="3">
    <location>
        <begin position="71"/>
        <end position="141"/>
    </location>
</feature>
<dbReference type="EMBL" id="JAMRDG010000002">
    <property type="protein sequence ID" value="KAJ3691796.1"/>
    <property type="molecule type" value="Genomic_DNA"/>
</dbReference>
<keyword evidence="5" id="KW-1185">Reference proteome</keyword>
<dbReference type="PANTHER" id="PTHR47369">
    <property type="entry name" value="BTB/POZ DOMAIN-CONTAINING PROTEIN"/>
    <property type="match status" value="1"/>
</dbReference>
<dbReference type="SMART" id="SM00225">
    <property type="entry name" value="BTB"/>
    <property type="match status" value="1"/>
</dbReference>
<dbReference type="PANTHER" id="PTHR47369:SF1">
    <property type="entry name" value="BTB_POZ DOMAIN-CONTAINING PROTEIN"/>
    <property type="match status" value="1"/>
</dbReference>
<accession>A0AAD5ZDY9</accession>
<feature type="compositionally biased region" description="Low complexity" evidence="2">
    <location>
        <begin position="13"/>
        <end position="23"/>
    </location>
</feature>
<feature type="compositionally biased region" description="Pro residues" evidence="2">
    <location>
        <begin position="24"/>
        <end position="40"/>
    </location>
</feature>
<comment type="caution">
    <text evidence="4">The sequence shown here is derived from an EMBL/GenBank/DDBJ whole genome shotgun (WGS) entry which is preliminary data.</text>
</comment>
<proteinExistence type="predicted"/>
<organism evidence="4 5">
    <name type="scientific">Rhynchospora tenuis</name>
    <dbReference type="NCBI Taxonomy" id="198213"/>
    <lineage>
        <taxon>Eukaryota</taxon>
        <taxon>Viridiplantae</taxon>
        <taxon>Streptophyta</taxon>
        <taxon>Embryophyta</taxon>
        <taxon>Tracheophyta</taxon>
        <taxon>Spermatophyta</taxon>
        <taxon>Magnoliopsida</taxon>
        <taxon>Liliopsida</taxon>
        <taxon>Poales</taxon>
        <taxon>Cyperaceae</taxon>
        <taxon>Cyperoideae</taxon>
        <taxon>Rhynchosporeae</taxon>
        <taxon>Rhynchospora</taxon>
    </lineage>
</organism>
<evidence type="ECO:0000259" key="3">
    <source>
        <dbReference type="PROSITE" id="PS50097"/>
    </source>
</evidence>
<name>A0AAD5ZDY9_9POAL</name>
<protein>
    <recommendedName>
        <fullName evidence="3">BTB domain-containing protein</fullName>
    </recommendedName>
</protein>
<dbReference type="AlphaFoldDB" id="A0AAD5ZDY9"/>
<dbReference type="Proteomes" id="UP001210211">
    <property type="component" value="Unassembled WGS sequence"/>
</dbReference>
<gene>
    <name evidence="4" type="ORF">LUZ61_020960</name>
</gene>
<feature type="region of interest" description="Disordered" evidence="2">
    <location>
        <begin position="1"/>
        <end position="41"/>
    </location>
</feature>
<sequence length="812" mass="88700">MKSLSHHHHRPTSRSSAFMSSLPSPSPPPPPSVAPMPPLQPHAADMRHMDCNLASLCDHILADGFGSGAFSDVAVEAMGSTYSLHRLILSRSAYFRNMLHGPWKEAGAPTVVLQIDDPNVNSEAISICLAYIYGQSPKLTDNNAYRVLAAASFLDLQDLCAICTDFIVSELWTSNFLQYQVFAESQDYGMHGERVRSACWGYLCQSATMELREVLPKLSAQTLHALLTSDELWVPNEEKRFELALYTLLAKGTISEEEESSCSIIKGKTVIGDSSAESLMESELLHLQIRDNLGSHKPTQTNRINLADCMAEFQSGVPFSNVELNGVKAKRNPADPTVDCPSPSSDPSMYKFNEGIWPRDCSSTSPAEEQLSSIPLWDNGTGRRQVKNNASAKGCSCLLPSDEYDAFMNIFEGGSLLYCNMSFEALLNVRKQLEEFGFPCKALNDGLWLQMLLCHRVQAVVADTCRNCCLTSNLCACRQTYGYSHGGGCSVSYYRQDHDRSTSPGNSSNNSIGNIYLSEAQGDGGSVFGASRVHRGPADGLAGIGRGSTSPGSSAAWAPTRFVFSRVPVGLGTRNESETVRLDHNAEILGDGLTVLVGLSEERAYEPSSTSSRFGGPAGAVSGMAGTQVHMVDSREENGLGLGPDWEISEESQETSTVSLDFKTPLSHIPPFRFGVEFEDVHRLTDGHVKHSPEVFYAGSLWKVSVQAFSDEDPQGRRTLGLFLHRRKAEVTDHLRKAHMYIDSREKVTARYKLICPSSKREAMVFGSLKQAGTLLPKAPKGWGWRTALLFDELADLLQGGSLRIAAVVQVV</sequence>
<reference evidence="4 5" key="1">
    <citation type="journal article" date="2022" name="Cell">
        <title>Repeat-based holocentromeres influence genome architecture and karyotype evolution.</title>
        <authorList>
            <person name="Hofstatter P.G."/>
            <person name="Thangavel G."/>
            <person name="Lux T."/>
            <person name="Neumann P."/>
            <person name="Vondrak T."/>
            <person name="Novak P."/>
            <person name="Zhang M."/>
            <person name="Costa L."/>
            <person name="Castellani M."/>
            <person name="Scott A."/>
            <person name="Toegelov H."/>
            <person name="Fuchs J."/>
            <person name="Mata-Sucre Y."/>
            <person name="Dias Y."/>
            <person name="Vanzela A.L.L."/>
            <person name="Huettel B."/>
            <person name="Almeida C.C.S."/>
            <person name="Simkova H."/>
            <person name="Souza G."/>
            <person name="Pedrosa-Harand A."/>
            <person name="Macas J."/>
            <person name="Mayer K.F.X."/>
            <person name="Houben A."/>
            <person name="Marques A."/>
        </authorList>
    </citation>
    <scope>NUCLEOTIDE SEQUENCE [LARGE SCALE GENOMIC DNA]</scope>
    <source>
        <strain evidence="4">RhyTen1mFocal</strain>
    </source>
</reference>
<evidence type="ECO:0000256" key="2">
    <source>
        <dbReference type="SAM" id="MobiDB-lite"/>
    </source>
</evidence>
<dbReference type="InterPro" id="IPR011333">
    <property type="entry name" value="SKP1/BTB/POZ_sf"/>
</dbReference>
<dbReference type="SUPFAM" id="SSF54695">
    <property type="entry name" value="POZ domain"/>
    <property type="match status" value="1"/>
</dbReference>
<evidence type="ECO:0000256" key="1">
    <source>
        <dbReference type="ARBA" id="ARBA00004906"/>
    </source>
</evidence>
<dbReference type="Gene3D" id="3.30.710.10">
    <property type="entry name" value="Potassium Channel Kv1.1, Chain A"/>
    <property type="match status" value="1"/>
</dbReference>
<feature type="compositionally biased region" description="Basic residues" evidence="2">
    <location>
        <begin position="1"/>
        <end position="12"/>
    </location>
</feature>
<evidence type="ECO:0000313" key="5">
    <source>
        <dbReference type="Proteomes" id="UP001210211"/>
    </source>
</evidence>
<comment type="pathway">
    <text evidence="1">Protein modification; protein ubiquitination.</text>
</comment>
<dbReference type="PROSITE" id="PS50097">
    <property type="entry name" value="BTB"/>
    <property type="match status" value="1"/>
</dbReference>
<evidence type="ECO:0000313" key="4">
    <source>
        <dbReference type="EMBL" id="KAJ3691796.1"/>
    </source>
</evidence>